<keyword evidence="1" id="KW-0732">Signal</keyword>
<name>A0A0G3EE78_9BACT</name>
<dbReference type="STRING" id="1307763.L21SP4_01375"/>
<dbReference type="RefSeq" id="WP_144413786.1">
    <property type="nucleotide sequence ID" value="NZ_CP010904.1"/>
</dbReference>
<dbReference type="Proteomes" id="UP000035268">
    <property type="component" value="Chromosome"/>
</dbReference>
<proteinExistence type="predicted"/>
<protein>
    <submittedName>
        <fullName evidence="2">Uncharacterized protein</fullName>
    </submittedName>
</protein>
<dbReference type="AlphaFoldDB" id="A0A0G3EE78"/>
<reference evidence="3" key="1">
    <citation type="submission" date="2015-02" db="EMBL/GenBank/DDBJ databases">
        <title>Description and complete genome sequence of the first cultured representative of the subdivision 5 of the Verrucomicrobia phylum.</title>
        <authorList>
            <person name="Spring S."/>
            <person name="Bunk B."/>
            <person name="Sproer C."/>
            <person name="Klenk H.-P."/>
        </authorList>
    </citation>
    <scope>NUCLEOTIDE SEQUENCE [LARGE SCALE GENOMIC DNA]</scope>
    <source>
        <strain evidence="3">L21-Fru-AB</strain>
    </source>
</reference>
<dbReference type="EMBL" id="CP010904">
    <property type="protein sequence ID" value="AKJ64623.1"/>
    <property type="molecule type" value="Genomic_DNA"/>
</dbReference>
<feature type="chain" id="PRO_5005183912" evidence="1">
    <location>
        <begin position="20"/>
        <end position="320"/>
    </location>
</feature>
<evidence type="ECO:0000313" key="3">
    <source>
        <dbReference type="Proteomes" id="UP000035268"/>
    </source>
</evidence>
<dbReference type="KEGG" id="vbl:L21SP4_01375"/>
<evidence type="ECO:0000256" key="1">
    <source>
        <dbReference type="SAM" id="SignalP"/>
    </source>
</evidence>
<reference evidence="2 3" key="2">
    <citation type="journal article" date="2016" name="ISME J.">
        <title>Characterization of the first cultured representative of Verrucomicrobia subdivision 5 indicates the proposal of a novel phylum.</title>
        <authorList>
            <person name="Spring S."/>
            <person name="Bunk B."/>
            <person name="Sproer C."/>
            <person name="Schumann P."/>
            <person name="Rohde M."/>
            <person name="Tindall B.J."/>
            <person name="Klenk H.P."/>
        </authorList>
    </citation>
    <scope>NUCLEOTIDE SEQUENCE [LARGE SCALE GENOMIC DNA]</scope>
    <source>
        <strain evidence="2 3">L21-Fru-AB</strain>
    </source>
</reference>
<accession>A0A0G3EE78</accession>
<sequence length="320" mass="36167" precursor="true">MLRVKYMVLLLGLAASVSAGQGGADNFDARIALKVVDPEERPVHGAEVTARVPYWSVDPYGERIREVVRQTGPQGGVMIRGRTSGALEFDVDHPAYYAGSWSFAFRARSVRQQVVLKPKKNPVPMIALRKVILPFPAQGEPLGFDLVKVDWLPPHGEGEVADIRLSAKGRHASESAFRAVMQARFPGEHNGILPMDAPSFEEKSSLRSAHEAPRKKYRRRQLFEDVQEMKSELSGPPPGGWYFRIRSRTDDRGRVGGLYGKIYGNPVLMGAEKPMLRFEYLYIQPEFNSRNVEFDPSRNVAEEHVLERWHKSRYLDVEKP</sequence>
<organism evidence="2 3">
    <name type="scientific">Kiritimatiella glycovorans</name>
    <dbReference type="NCBI Taxonomy" id="1307763"/>
    <lineage>
        <taxon>Bacteria</taxon>
        <taxon>Pseudomonadati</taxon>
        <taxon>Kiritimatiellota</taxon>
        <taxon>Kiritimatiellia</taxon>
        <taxon>Kiritimatiellales</taxon>
        <taxon>Kiritimatiellaceae</taxon>
        <taxon>Kiritimatiella</taxon>
    </lineage>
</organism>
<evidence type="ECO:0000313" key="2">
    <source>
        <dbReference type="EMBL" id="AKJ64623.1"/>
    </source>
</evidence>
<feature type="signal peptide" evidence="1">
    <location>
        <begin position="1"/>
        <end position="19"/>
    </location>
</feature>
<keyword evidence="3" id="KW-1185">Reference proteome</keyword>
<dbReference type="OrthoDB" id="7064616at2"/>
<gene>
    <name evidence="2" type="ORF">L21SP4_01375</name>
</gene>